<dbReference type="EMBL" id="BMHY01000008">
    <property type="protein sequence ID" value="GGG77925.1"/>
    <property type="molecule type" value="Genomic_DNA"/>
</dbReference>
<keyword evidence="2" id="KW-1185">Reference proteome</keyword>
<accession>A0A917HGL7</accession>
<evidence type="ECO:0000313" key="1">
    <source>
        <dbReference type="EMBL" id="GGG77925.1"/>
    </source>
</evidence>
<evidence type="ECO:0000313" key="2">
    <source>
        <dbReference type="Proteomes" id="UP000600247"/>
    </source>
</evidence>
<protein>
    <submittedName>
        <fullName evidence="1">Uncharacterized protein</fullName>
    </submittedName>
</protein>
<dbReference type="AlphaFoldDB" id="A0A917HGL7"/>
<dbReference type="RefSeq" id="WP_188890818.1">
    <property type="nucleotide sequence ID" value="NZ_BMHY01000008.1"/>
</dbReference>
<name>A0A917HGL7_9BACL</name>
<comment type="caution">
    <text evidence="1">The sequence shown here is derived from an EMBL/GenBank/DDBJ whole genome shotgun (WGS) entry which is preliminary data.</text>
</comment>
<sequence>MATTISGDLIPLIGSEVTVVTNGFGQLAVIGILERVGNDYILVSFEESGFTYELRIFYANIIYVHANP</sequence>
<proteinExistence type="predicted"/>
<dbReference type="Proteomes" id="UP000600247">
    <property type="component" value="Unassembled WGS sequence"/>
</dbReference>
<reference evidence="1 2" key="1">
    <citation type="journal article" date="2014" name="Int. J. Syst. Evol. Microbiol.">
        <title>Complete genome sequence of Corynebacterium casei LMG S-19264T (=DSM 44701T), isolated from a smear-ripened cheese.</title>
        <authorList>
            <consortium name="US DOE Joint Genome Institute (JGI-PGF)"/>
            <person name="Walter F."/>
            <person name="Albersmeier A."/>
            <person name="Kalinowski J."/>
            <person name="Ruckert C."/>
        </authorList>
    </citation>
    <scope>NUCLEOTIDE SEQUENCE [LARGE SCALE GENOMIC DNA]</scope>
    <source>
        <strain evidence="1 2">CGMCC 1.15286</strain>
    </source>
</reference>
<gene>
    <name evidence="1" type="ORF">GCM10010918_38380</name>
</gene>
<organism evidence="1 2">
    <name type="scientific">Paenibacillus radicis</name>
    <name type="common">ex Gao et al. 2016</name>
    <dbReference type="NCBI Taxonomy" id="1737354"/>
    <lineage>
        <taxon>Bacteria</taxon>
        <taxon>Bacillati</taxon>
        <taxon>Bacillota</taxon>
        <taxon>Bacilli</taxon>
        <taxon>Bacillales</taxon>
        <taxon>Paenibacillaceae</taxon>
        <taxon>Paenibacillus</taxon>
    </lineage>
</organism>